<evidence type="ECO:0000313" key="1">
    <source>
        <dbReference type="EMBL" id="KAL2060589.1"/>
    </source>
</evidence>
<comment type="caution">
    <text evidence="1">The sequence shown here is derived from an EMBL/GenBank/DDBJ whole genome shotgun (WGS) entry which is preliminary data.</text>
</comment>
<evidence type="ECO:0000313" key="2">
    <source>
        <dbReference type="Proteomes" id="UP001595075"/>
    </source>
</evidence>
<keyword evidence="2" id="KW-1185">Reference proteome</keyword>
<gene>
    <name evidence="1" type="ORF">VTL71DRAFT_9230</name>
</gene>
<sequence length="195" mass="22998">MHTPTESTIGIVTWRAFDYRKRRCTGLSAVIHASFTWSRGCFLLRSRPSPYWSFFQRWIQRRSSGLVSSLDPYRYNSAIFVPASEFVQCIIFCRIETALFVTFFLRFEQLYPGTPYYPALYQQYFFDHIILHDFIEHAQEWRQTQSGIGWHSRAEKACNFLFSWEGEEGGENFDAADVPGYIISYYSIHNIHIPL</sequence>
<accession>A0ABR4BU62</accession>
<dbReference type="Proteomes" id="UP001595075">
    <property type="component" value="Unassembled WGS sequence"/>
</dbReference>
<organism evidence="1 2">
    <name type="scientific">Oculimacula yallundae</name>
    <dbReference type="NCBI Taxonomy" id="86028"/>
    <lineage>
        <taxon>Eukaryota</taxon>
        <taxon>Fungi</taxon>
        <taxon>Dikarya</taxon>
        <taxon>Ascomycota</taxon>
        <taxon>Pezizomycotina</taxon>
        <taxon>Leotiomycetes</taxon>
        <taxon>Helotiales</taxon>
        <taxon>Ploettnerulaceae</taxon>
        <taxon>Oculimacula</taxon>
    </lineage>
</organism>
<name>A0ABR4BU62_9HELO</name>
<dbReference type="EMBL" id="JAZHXI010000021">
    <property type="protein sequence ID" value="KAL2060589.1"/>
    <property type="molecule type" value="Genomic_DNA"/>
</dbReference>
<proteinExistence type="predicted"/>
<protein>
    <submittedName>
        <fullName evidence="1">Uncharacterized protein</fullName>
    </submittedName>
</protein>
<reference evidence="1 2" key="1">
    <citation type="journal article" date="2024" name="Commun. Biol.">
        <title>Comparative genomic analysis of thermophilic fungi reveals convergent evolutionary adaptations and gene losses.</title>
        <authorList>
            <person name="Steindorff A.S."/>
            <person name="Aguilar-Pontes M.V."/>
            <person name="Robinson A.J."/>
            <person name="Andreopoulos B."/>
            <person name="LaButti K."/>
            <person name="Kuo A."/>
            <person name="Mondo S."/>
            <person name="Riley R."/>
            <person name="Otillar R."/>
            <person name="Haridas S."/>
            <person name="Lipzen A."/>
            <person name="Grimwood J."/>
            <person name="Schmutz J."/>
            <person name="Clum A."/>
            <person name="Reid I.D."/>
            <person name="Moisan M.C."/>
            <person name="Butler G."/>
            <person name="Nguyen T.T.M."/>
            <person name="Dewar K."/>
            <person name="Conant G."/>
            <person name="Drula E."/>
            <person name="Henrissat B."/>
            <person name="Hansel C."/>
            <person name="Singer S."/>
            <person name="Hutchinson M.I."/>
            <person name="de Vries R.P."/>
            <person name="Natvig D.O."/>
            <person name="Powell A.J."/>
            <person name="Tsang A."/>
            <person name="Grigoriev I.V."/>
        </authorList>
    </citation>
    <scope>NUCLEOTIDE SEQUENCE [LARGE SCALE GENOMIC DNA]</scope>
    <source>
        <strain evidence="1 2">CBS 494.80</strain>
    </source>
</reference>